<comment type="caution">
    <text evidence="2">The sequence shown here is derived from an EMBL/GenBank/DDBJ whole genome shotgun (WGS) entry which is preliminary data.</text>
</comment>
<dbReference type="RefSeq" id="WP_194537339.1">
    <property type="nucleotide sequence ID" value="NZ_JACEFB010000003.1"/>
</dbReference>
<accession>A0A7V8VDE5</accession>
<sequence length="154" mass="16953">MKRAIGLGLAAAAFIAWISWLAYAAWTKERGPILSRSLLAVATHPVVAELSADEAAPSRPSSRAHVRQALSDHGPPVGTAIEIHNLPRARGWQGPGEYLLLLVPADPRVEEASPPRFLLVTPPRSAGYDPADAQPLIYPWTDAVRRQWEQRDRW</sequence>
<reference evidence="2 3" key="1">
    <citation type="submission" date="2020-07" db="EMBL/GenBank/DDBJ databases">
        <title>Thermogemmata thermophila gen. nov., sp. nov., a novel moderate thermophilic planctomycete from a Kamchatka hot spring.</title>
        <authorList>
            <person name="Elcheninov A.G."/>
            <person name="Podosokorskaya O.A."/>
            <person name="Kovaleva O.L."/>
            <person name="Novikov A."/>
            <person name="Bonch-Osmolovskaya E.A."/>
            <person name="Toshchakov S.V."/>
            <person name="Kublanov I.V."/>
        </authorList>
    </citation>
    <scope>NUCLEOTIDE SEQUENCE [LARGE SCALE GENOMIC DNA]</scope>
    <source>
        <strain evidence="2 3">2918</strain>
    </source>
</reference>
<evidence type="ECO:0000313" key="3">
    <source>
        <dbReference type="Proteomes" id="UP000542342"/>
    </source>
</evidence>
<dbReference type="AlphaFoldDB" id="A0A7V8VDE5"/>
<protein>
    <submittedName>
        <fullName evidence="2">Uncharacterized protein</fullName>
    </submittedName>
</protein>
<feature type="region of interest" description="Disordered" evidence="1">
    <location>
        <begin position="52"/>
        <end position="78"/>
    </location>
</feature>
<keyword evidence="3" id="KW-1185">Reference proteome</keyword>
<dbReference type="Proteomes" id="UP000542342">
    <property type="component" value="Unassembled WGS sequence"/>
</dbReference>
<dbReference type="EMBL" id="JACEFB010000003">
    <property type="protein sequence ID" value="MBA2225911.1"/>
    <property type="molecule type" value="Genomic_DNA"/>
</dbReference>
<name>A0A7V8VDE5_9BACT</name>
<organism evidence="2 3">
    <name type="scientific">Thermogemmata fonticola</name>
    <dbReference type="NCBI Taxonomy" id="2755323"/>
    <lineage>
        <taxon>Bacteria</taxon>
        <taxon>Pseudomonadati</taxon>
        <taxon>Planctomycetota</taxon>
        <taxon>Planctomycetia</taxon>
        <taxon>Gemmatales</taxon>
        <taxon>Gemmataceae</taxon>
        <taxon>Thermogemmata</taxon>
    </lineage>
</organism>
<proteinExistence type="predicted"/>
<gene>
    <name evidence="2" type="ORF">H0921_07025</name>
</gene>
<evidence type="ECO:0000313" key="2">
    <source>
        <dbReference type="EMBL" id="MBA2225911.1"/>
    </source>
</evidence>
<evidence type="ECO:0000256" key="1">
    <source>
        <dbReference type="SAM" id="MobiDB-lite"/>
    </source>
</evidence>